<sequence>MSIGFLDLGNLEEDLQGGAIAGYSLLWMLLAVPGRVPTLGTIGALVHGGDGHDWGRHPGGDRECYCDQDIKSGHASTLGRSSYDDHGLADMHSFTSVNLAD</sequence>
<dbReference type="EMBL" id="JACMSC010000021">
    <property type="protein sequence ID" value="KAG6470371.1"/>
    <property type="molecule type" value="Genomic_DNA"/>
</dbReference>
<reference evidence="1 2" key="1">
    <citation type="submission" date="2020-08" db="EMBL/GenBank/DDBJ databases">
        <title>Plant Genome Project.</title>
        <authorList>
            <person name="Zhang R.-G."/>
        </authorList>
    </citation>
    <scope>NUCLEOTIDE SEQUENCE [LARGE SCALE GENOMIC DNA]</scope>
    <source>
        <tissue evidence="1">Rhizome</tissue>
    </source>
</reference>
<dbReference type="Proteomes" id="UP000734854">
    <property type="component" value="Unassembled WGS sequence"/>
</dbReference>
<evidence type="ECO:0000313" key="2">
    <source>
        <dbReference type="Proteomes" id="UP000734854"/>
    </source>
</evidence>
<accession>A0A8J5ETK6</accession>
<dbReference type="AlphaFoldDB" id="A0A8J5ETK6"/>
<evidence type="ECO:0000313" key="1">
    <source>
        <dbReference type="EMBL" id="KAG6470371.1"/>
    </source>
</evidence>
<name>A0A8J5ETK6_ZINOF</name>
<protein>
    <submittedName>
        <fullName evidence="1">Uncharacterized protein</fullName>
    </submittedName>
</protein>
<gene>
    <name evidence="1" type="ORF">ZIOFF_071439</name>
</gene>
<comment type="caution">
    <text evidence="1">The sequence shown here is derived from an EMBL/GenBank/DDBJ whole genome shotgun (WGS) entry which is preliminary data.</text>
</comment>
<organism evidence="1 2">
    <name type="scientific">Zingiber officinale</name>
    <name type="common">Ginger</name>
    <name type="synonym">Amomum zingiber</name>
    <dbReference type="NCBI Taxonomy" id="94328"/>
    <lineage>
        <taxon>Eukaryota</taxon>
        <taxon>Viridiplantae</taxon>
        <taxon>Streptophyta</taxon>
        <taxon>Embryophyta</taxon>
        <taxon>Tracheophyta</taxon>
        <taxon>Spermatophyta</taxon>
        <taxon>Magnoliopsida</taxon>
        <taxon>Liliopsida</taxon>
        <taxon>Zingiberales</taxon>
        <taxon>Zingiberaceae</taxon>
        <taxon>Zingiber</taxon>
    </lineage>
</organism>
<keyword evidence="2" id="KW-1185">Reference proteome</keyword>
<proteinExistence type="predicted"/>